<dbReference type="AlphaFoldDB" id="A0A9W4R2F7"/>
<gene>
    <name evidence="5" type="ORF">PSECIP111854_03385</name>
    <name evidence="4" type="ORF">PSECIP111951_00629</name>
</gene>
<evidence type="ECO:0000313" key="7">
    <source>
        <dbReference type="Proteomes" id="UP001152485"/>
    </source>
</evidence>
<organism evidence="5 6">
    <name type="scientific">Pseudoalteromonas holothuriae</name>
    <dbReference type="NCBI Taxonomy" id="2963714"/>
    <lineage>
        <taxon>Bacteria</taxon>
        <taxon>Pseudomonadati</taxon>
        <taxon>Pseudomonadota</taxon>
        <taxon>Gammaproteobacteria</taxon>
        <taxon>Alteromonadales</taxon>
        <taxon>Pseudoalteromonadaceae</taxon>
        <taxon>Pseudoalteromonas</taxon>
    </lineage>
</organism>
<dbReference type="PANTHER" id="PTHR45138">
    <property type="entry name" value="REGULATORY COMPONENTS OF SENSORY TRANSDUCTION SYSTEM"/>
    <property type="match status" value="1"/>
</dbReference>
<dbReference type="SUPFAM" id="SSF55073">
    <property type="entry name" value="Nucleotide cyclase"/>
    <property type="match status" value="1"/>
</dbReference>
<name>A0A9W4R2F7_9GAMM</name>
<keyword evidence="6" id="KW-1185">Reference proteome</keyword>
<dbReference type="EMBL" id="CAMAPC010000017">
    <property type="protein sequence ID" value="CAH9064181.1"/>
    <property type="molecule type" value="Genomic_DNA"/>
</dbReference>
<dbReference type="SMART" id="SM00267">
    <property type="entry name" value="GGDEF"/>
    <property type="match status" value="1"/>
</dbReference>
<feature type="domain" description="GGDEF" evidence="3">
    <location>
        <begin position="171"/>
        <end position="298"/>
    </location>
</feature>
<dbReference type="InterPro" id="IPR050469">
    <property type="entry name" value="Diguanylate_Cyclase"/>
</dbReference>
<dbReference type="Proteomes" id="UP001152485">
    <property type="component" value="Unassembled WGS sequence"/>
</dbReference>
<protein>
    <recommendedName>
        <fullName evidence="2">diguanylate cyclase</fullName>
        <ecNumber evidence="2">2.7.7.65</ecNumber>
    </recommendedName>
</protein>
<proteinExistence type="predicted"/>
<dbReference type="FunFam" id="3.30.70.270:FF:000001">
    <property type="entry name" value="Diguanylate cyclase domain protein"/>
    <property type="match status" value="1"/>
</dbReference>
<dbReference type="InterPro" id="IPR029787">
    <property type="entry name" value="Nucleotide_cyclase"/>
</dbReference>
<dbReference type="NCBIfam" id="TIGR00254">
    <property type="entry name" value="GGDEF"/>
    <property type="match status" value="1"/>
</dbReference>
<dbReference type="PROSITE" id="PS50887">
    <property type="entry name" value="GGDEF"/>
    <property type="match status" value="1"/>
</dbReference>
<dbReference type="Proteomes" id="UP001152467">
    <property type="component" value="Unassembled WGS sequence"/>
</dbReference>
<comment type="cofactor">
    <cofactor evidence="1">
        <name>Mg(2+)</name>
        <dbReference type="ChEBI" id="CHEBI:18420"/>
    </cofactor>
</comment>
<dbReference type="GO" id="GO:0043709">
    <property type="term" value="P:cell adhesion involved in single-species biofilm formation"/>
    <property type="evidence" value="ECO:0007669"/>
    <property type="project" value="TreeGrafter"/>
</dbReference>
<dbReference type="PANTHER" id="PTHR45138:SF6">
    <property type="entry name" value="DIGUANYLATE CYCLASE DGCN"/>
    <property type="match status" value="1"/>
</dbReference>
<comment type="caution">
    <text evidence="5">The sequence shown here is derived from an EMBL/GenBank/DDBJ whole genome shotgun (WGS) entry which is preliminary data.</text>
</comment>
<evidence type="ECO:0000256" key="2">
    <source>
        <dbReference type="ARBA" id="ARBA00012528"/>
    </source>
</evidence>
<sequence length="298" mass="34095">MENVHILAQRISTRGDYLPFDSEQFVKRDADPIHKLVEQLQTTLHIDELLTVFAEHAQRIIKLSGLQFHSSLGIAQMHNSDNQYTPYKFDLMLNEEHLGQLVYFCQYQLSDSIKAKLCRLHNALLYPLRNALTYNRVLKLATKDALTGLNNRCVFTDNLAQRIERDRRLQSRFSLMLLDLDNFKQVNDLHGHSAGDEVLVRFAHILKECVRSTDSVYRFGGDEFAIIIDDPEFTTNKVIAERVMHAVRHCHLLSKLAVTTSIGFTLSAMHDCESSIFARTDKGLYKAKADGRNCARTA</sequence>
<evidence type="ECO:0000313" key="5">
    <source>
        <dbReference type="EMBL" id="CAH9064181.1"/>
    </source>
</evidence>
<dbReference type="InterPro" id="IPR000160">
    <property type="entry name" value="GGDEF_dom"/>
</dbReference>
<dbReference type="EMBL" id="CAMAPD010000002">
    <property type="protein sequence ID" value="CAH9052483.1"/>
    <property type="molecule type" value="Genomic_DNA"/>
</dbReference>
<dbReference type="CDD" id="cd01949">
    <property type="entry name" value="GGDEF"/>
    <property type="match status" value="1"/>
</dbReference>
<accession>A0A9W4R2F7</accession>
<dbReference type="Gene3D" id="3.30.70.270">
    <property type="match status" value="1"/>
</dbReference>
<dbReference type="InterPro" id="IPR043128">
    <property type="entry name" value="Rev_trsase/Diguanyl_cyclase"/>
</dbReference>
<evidence type="ECO:0000313" key="6">
    <source>
        <dbReference type="Proteomes" id="UP001152467"/>
    </source>
</evidence>
<dbReference type="EC" id="2.7.7.65" evidence="2"/>
<evidence type="ECO:0000259" key="3">
    <source>
        <dbReference type="PROSITE" id="PS50887"/>
    </source>
</evidence>
<reference evidence="5 7" key="1">
    <citation type="submission" date="2022-07" db="EMBL/GenBank/DDBJ databases">
        <authorList>
            <person name="Criscuolo A."/>
        </authorList>
    </citation>
    <scope>NUCLEOTIDE SEQUENCE</scope>
    <source>
        <strain evidence="7">CIP 111951</strain>
        <strain evidence="5">CIP111854</strain>
        <strain evidence="4">CIP111951</strain>
    </source>
</reference>
<dbReference type="Pfam" id="PF00990">
    <property type="entry name" value="GGDEF"/>
    <property type="match status" value="1"/>
</dbReference>
<dbReference type="GO" id="GO:1902201">
    <property type="term" value="P:negative regulation of bacterial-type flagellum-dependent cell motility"/>
    <property type="evidence" value="ECO:0007669"/>
    <property type="project" value="TreeGrafter"/>
</dbReference>
<evidence type="ECO:0000256" key="1">
    <source>
        <dbReference type="ARBA" id="ARBA00001946"/>
    </source>
</evidence>
<dbReference type="RefSeq" id="WP_261591821.1">
    <property type="nucleotide sequence ID" value="NZ_CAMAPC010000017.1"/>
</dbReference>
<evidence type="ECO:0000313" key="4">
    <source>
        <dbReference type="EMBL" id="CAH9052483.1"/>
    </source>
</evidence>
<dbReference type="GO" id="GO:0052621">
    <property type="term" value="F:diguanylate cyclase activity"/>
    <property type="evidence" value="ECO:0007669"/>
    <property type="project" value="UniProtKB-EC"/>
</dbReference>
<dbReference type="GO" id="GO:0005886">
    <property type="term" value="C:plasma membrane"/>
    <property type="evidence" value="ECO:0007669"/>
    <property type="project" value="TreeGrafter"/>
</dbReference>